<dbReference type="Gene3D" id="1.10.3180.10">
    <property type="entry name" value="DNA-binding domain of EIN3-like"/>
    <property type="match status" value="2"/>
</dbReference>
<dbReference type="InterPro" id="IPR023278">
    <property type="entry name" value="Ethylene_insens-like_DNA-bd"/>
</dbReference>
<dbReference type="GO" id="GO:0003700">
    <property type="term" value="F:DNA-binding transcription factor activity"/>
    <property type="evidence" value="ECO:0007669"/>
    <property type="project" value="InterPro"/>
</dbReference>
<comment type="similarity">
    <text evidence="2">Belongs to the EIN3 family.</text>
</comment>
<evidence type="ECO:0000256" key="4">
    <source>
        <dbReference type="ARBA" id="ARBA00023242"/>
    </source>
</evidence>
<gene>
    <name evidence="7" type="ORF">B296_00053749</name>
</gene>
<evidence type="ECO:0000313" key="7">
    <source>
        <dbReference type="EMBL" id="RRT47429.1"/>
    </source>
</evidence>
<dbReference type="EMBL" id="AMZH03014559">
    <property type="protein sequence ID" value="RRT47429.1"/>
    <property type="molecule type" value="Genomic_DNA"/>
</dbReference>
<evidence type="ECO:0000256" key="2">
    <source>
        <dbReference type="ARBA" id="ARBA00009416"/>
    </source>
</evidence>
<dbReference type="InterPro" id="IPR006957">
    <property type="entry name" value="EIN3"/>
</dbReference>
<dbReference type="PANTHER" id="PTHR33305:SF29">
    <property type="entry name" value="ETHYLENE INSENSITIVE 3-LIKE 5 PROTEIN"/>
    <property type="match status" value="1"/>
</dbReference>
<organism evidence="7 8">
    <name type="scientific">Ensete ventricosum</name>
    <name type="common">Abyssinian banana</name>
    <name type="synonym">Musa ensete</name>
    <dbReference type="NCBI Taxonomy" id="4639"/>
    <lineage>
        <taxon>Eukaryota</taxon>
        <taxon>Viridiplantae</taxon>
        <taxon>Streptophyta</taxon>
        <taxon>Embryophyta</taxon>
        <taxon>Tracheophyta</taxon>
        <taxon>Spermatophyta</taxon>
        <taxon>Magnoliopsida</taxon>
        <taxon>Liliopsida</taxon>
        <taxon>Zingiberales</taxon>
        <taxon>Musaceae</taxon>
        <taxon>Ensete</taxon>
    </lineage>
</organism>
<dbReference type="GO" id="GO:0009873">
    <property type="term" value="P:ethylene-activated signaling pathway"/>
    <property type="evidence" value="ECO:0007669"/>
    <property type="project" value="UniProtKB-KW"/>
</dbReference>
<evidence type="ECO:0000256" key="1">
    <source>
        <dbReference type="ARBA" id="ARBA00004123"/>
    </source>
</evidence>
<feature type="domain" description="Ethylene insensitive 3-like DNA-binding" evidence="6">
    <location>
        <begin position="63"/>
        <end position="305"/>
    </location>
</feature>
<comment type="caution">
    <text evidence="7">The sequence shown here is derived from an EMBL/GenBank/DDBJ whole genome shotgun (WGS) entry which is preliminary data.</text>
</comment>
<dbReference type="Pfam" id="PF04873">
    <property type="entry name" value="EIN3_DNA-bd"/>
    <property type="match status" value="1"/>
</dbReference>
<evidence type="ECO:0000256" key="3">
    <source>
        <dbReference type="ARBA" id="ARBA00022745"/>
    </source>
</evidence>
<dbReference type="Proteomes" id="UP000287651">
    <property type="component" value="Unassembled WGS sequence"/>
</dbReference>
<evidence type="ECO:0000259" key="6">
    <source>
        <dbReference type="Pfam" id="PF04873"/>
    </source>
</evidence>
<keyword evidence="3" id="KW-0936">Ethylene signaling pathway</keyword>
<dbReference type="GO" id="GO:0005634">
    <property type="term" value="C:nucleus"/>
    <property type="evidence" value="ECO:0007669"/>
    <property type="project" value="UniProtKB-SubCell"/>
</dbReference>
<comment type="subcellular location">
    <subcellularLocation>
        <location evidence="1">Nucleus</location>
    </subcellularLocation>
</comment>
<dbReference type="AlphaFoldDB" id="A0A426Y6Q6"/>
<feature type="compositionally biased region" description="Basic and acidic residues" evidence="5">
    <location>
        <begin position="333"/>
        <end position="346"/>
    </location>
</feature>
<accession>A0A426Y6Q6</accession>
<feature type="region of interest" description="Disordered" evidence="5">
    <location>
        <begin position="321"/>
        <end position="346"/>
    </location>
</feature>
<dbReference type="GO" id="GO:0003677">
    <property type="term" value="F:DNA binding"/>
    <property type="evidence" value="ECO:0007669"/>
    <property type="project" value="TreeGrafter"/>
</dbReference>
<keyword evidence="4" id="KW-0539">Nucleus</keyword>
<evidence type="ECO:0000256" key="5">
    <source>
        <dbReference type="SAM" id="MobiDB-lite"/>
    </source>
</evidence>
<protein>
    <recommendedName>
        <fullName evidence="6">Ethylene insensitive 3-like DNA-binding domain-containing protein</fullName>
    </recommendedName>
</protein>
<proteinExistence type="inferred from homology"/>
<evidence type="ECO:0000313" key="8">
    <source>
        <dbReference type="Proteomes" id="UP000287651"/>
    </source>
</evidence>
<sequence length="404" mass="45459">MRPGGIFTVTFYGGAMDPSVPPNYGPTAATTQFEEAAVAVVAEEEENDDDDGSENEGIIYVAEVEKRMWKDQPLLKKLKQRRGKQQGGSSGALVETLAKERSRRWRMSRAQDVVLRCMLNMMQHCSARGFVYGIVPERGDPVTGSSENLRSWWKDSVAFDRNAPAAIAESTHAQPNQLVLSSYIDRLRLLQDSTLGSLLSALIQHCEPPQRRFPLERGLPPPWWPTGEEPWWGVQGEAHDQGPPPYRKPHDLKKAWKLSLLTAVIKHMSPNLGQMRKLVWQSKRLQNKMTAKESEVWSKVVNQEEALLHLANRSLRISPIPEDEAAGNSAAEKVPDGRRNDDKRKCEFGDNSRGKCSRAELQSVDGGGEFELNLPGNCVHEDDLRAIDELMMLYYSARDFTWPV</sequence>
<reference evidence="7 8" key="1">
    <citation type="journal article" date="2014" name="Agronomy (Basel)">
        <title>A Draft Genome Sequence for Ensete ventricosum, the Drought-Tolerant Tree Against Hunger.</title>
        <authorList>
            <person name="Harrison J."/>
            <person name="Moore K.A."/>
            <person name="Paszkiewicz K."/>
            <person name="Jones T."/>
            <person name="Grant M."/>
            <person name="Ambacheew D."/>
            <person name="Muzemil S."/>
            <person name="Studholme D.J."/>
        </authorList>
    </citation>
    <scope>NUCLEOTIDE SEQUENCE [LARGE SCALE GENOMIC DNA]</scope>
</reference>
<name>A0A426Y6Q6_ENSVE</name>
<dbReference type="PANTHER" id="PTHR33305">
    <property type="entry name" value="ETHYLENE INSENSITIVE 3-LIKE 2 PROTEIN"/>
    <property type="match status" value="1"/>
</dbReference>
<dbReference type="SUPFAM" id="SSF116768">
    <property type="entry name" value="DNA-binding domain of EIN3-like"/>
    <property type="match status" value="1"/>
</dbReference>
<dbReference type="FunFam" id="1.10.3180.10:FF:000001">
    <property type="entry name" value="Ethylene insensitive 3-like 1"/>
    <property type="match status" value="1"/>
</dbReference>
<dbReference type="InterPro" id="IPR047091">
    <property type="entry name" value="EIN3-like_DNA-bd"/>
</dbReference>